<sequence length="249" mass="27819">MSADSLDVASRFDVAYVDADGVERSVKLEELSRVKLEAARPVRSFPSYAGQRNYPGWYWSATMGRLVGFESWVERDHLIAIDFDPVVTAVASQPFWLRWSVDGRLRRHAPDFFVRVAGGGVLVLDSRPLDRIGESDREAFQATQQACDLLGWRYAVWGTMNGVVVANQRWLAGYRHPRCMDEAVAAQLREVFAQPLALMDGAELVGDPIATLPVLFHLMWRHELEADLSLVLSDRSIVKTAMGAGGRRG</sequence>
<dbReference type="AlphaFoldDB" id="A0A7W7S2Q8"/>
<dbReference type="EMBL" id="JACHJU010000004">
    <property type="protein sequence ID" value="MBB4942834.1"/>
    <property type="molecule type" value="Genomic_DNA"/>
</dbReference>
<dbReference type="NCBIfam" id="NF033179">
    <property type="entry name" value="TnsA_like_Actin"/>
    <property type="match status" value="1"/>
</dbReference>
<proteinExistence type="predicted"/>
<reference evidence="1 2" key="1">
    <citation type="submission" date="2020-08" db="EMBL/GenBank/DDBJ databases">
        <title>Sequencing the genomes of 1000 actinobacteria strains.</title>
        <authorList>
            <person name="Klenk H.-P."/>
        </authorList>
    </citation>
    <scope>NUCLEOTIDE SEQUENCE [LARGE SCALE GENOMIC DNA]</scope>
    <source>
        <strain evidence="1 2">DSM 43023</strain>
    </source>
</reference>
<evidence type="ECO:0000313" key="1">
    <source>
        <dbReference type="EMBL" id="MBB4942834.1"/>
    </source>
</evidence>
<dbReference type="Proteomes" id="UP000534286">
    <property type="component" value="Unassembled WGS sequence"/>
</dbReference>
<gene>
    <name evidence="1" type="ORF">FHR32_007234</name>
</gene>
<keyword evidence="2" id="KW-1185">Reference proteome</keyword>
<comment type="caution">
    <text evidence="1">The sequence shown here is derived from an EMBL/GenBank/DDBJ whole genome shotgun (WGS) entry which is preliminary data.</text>
</comment>
<evidence type="ECO:0000313" key="2">
    <source>
        <dbReference type="Proteomes" id="UP000534286"/>
    </source>
</evidence>
<name>A0A7W7S2Q8_9ACTN</name>
<accession>A0A7W7S2Q8</accession>
<protein>
    <recommendedName>
        <fullName evidence="3">TnsA-like heteromeric transposase endonuclease subunit</fullName>
    </recommendedName>
</protein>
<organism evidence="1 2">
    <name type="scientific">Streptosporangium album</name>
    <dbReference type="NCBI Taxonomy" id="47479"/>
    <lineage>
        <taxon>Bacteria</taxon>
        <taxon>Bacillati</taxon>
        <taxon>Actinomycetota</taxon>
        <taxon>Actinomycetes</taxon>
        <taxon>Streptosporangiales</taxon>
        <taxon>Streptosporangiaceae</taxon>
        <taxon>Streptosporangium</taxon>
    </lineage>
</organism>
<dbReference type="RefSeq" id="WP_184758792.1">
    <property type="nucleotide sequence ID" value="NZ_BAABEK010000073.1"/>
</dbReference>
<dbReference type="InterPro" id="IPR048000">
    <property type="entry name" value="TnsA-like"/>
</dbReference>
<evidence type="ECO:0008006" key="3">
    <source>
        <dbReference type="Google" id="ProtNLM"/>
    </source>
</evidence>